<organism evidence="7 8">
    <name type="scientific">Klebsiella indica</name>
    <dbReference type="NCBI Taxonomy" id="2582917"/>
    <lineage>
        <taxon>Bacteria</taxon>
        <taxon>Pseudomonadati</taxon>
        <taxon>Pseudomonadota</taxon>
        <taxon>Gammaproteobacteria</taxon>
        <taxon>Enterobacterales</taxon>
        <taxon>Enterobacteriaceae</taxon>
        <taxon>Klebsiella/Raoultella group</taxon>
        <taxon>Klebsiella</taxon>
    </lineage>
</organism>
<feature type="domain" description="Alcohol dehydrogenase iron-type/glycerol dehydrogenase GldA" evidence="5">
    <location>
        <begin position="8"/>
        <end position="176"/>
    </location>
</feature>
<dbReference type="FunFam" id="3.40.50.1970:FF:000003">
    <property type="entry name" value="Alcohol dehydrogenase, iron-containing"/>
    <property type="match status" value="1"/>
</dbReference>
<comment type="similarity">
    <text evidence="2">Belongs to the iron-containing alcohol dehydrogenase family.</text>
</comment>
<keyword evidence="8" id="KW-1185">Reference proteome</keyword>
<evidence type="ECO:0000313" key="7">
    <source>
        <dbReference type="EMBL" id="TLV19977.1"/>
    </source>
</evidence>
<sequence>MPTYYFLPTRNVFGEGSVKEAGQLAATLNVKKILIVTDKFLAQNGMAERVAGIYHDAGIETHIFGEAEPNPTDRNVEAGIISYRENGCNAIVSLGGGSSHDCAKGIGLVAANGGNIKDYEGVDKSSNDMIPLMAINTTAGTASEITRFCIITDTERKVKMAIVDWRVTPQISINDPELMVGMPPSLTAATGMDALTHAIEAYVSTMANPLTDAAALKAIRMITQYLPKAVANGEYMKARDNMAYAQYLAGIAFNNASLGYVHAMAHQLGGFYNLPHGVCNAILLPYVQSFNLMSNLNRFRDIAEAMGEHVNGISTDEAAVKAIVAIQRLSKQVGIPRDLKSLGVRPEDFAIMADNAKKDVCQLTNPRKASKEEVIELYRRAYEGEPAL</sequence>
<evidence type="ECO:0000256" key="2">
    <source>
        <dbReference type="ARBA" id="ARBA00007358"/>
    </source>
</evidence>
<dbReference type="SUPFAM" id="SSF56796">
    <property type="entry name" value="Dehydroquinate synthase-like"/>
    <property type="match status" value="1"/>
</dbReference>
<evidence type="ECO:0000256" key="4">
    <source>
        <dbReference type="ARBA" id="ARBA00023027"/>
    </source>
</evidence>
<comment type="caution">
    <text evidence="7">The sequence shown here is derived from an EMBL/GenBank/DDBJ whole genome shotgun (WGS) entry which is preliminary data.</text>
</comment>
<dbReference type="PANTHER" id="PTHR11496">
    <property type="entry name" value="ALCOHOL DEHYDROGENASE"/>
    <property type="match status" value="1"/>
</dbReference>
<evidence type="ECO:0000313" key="8">
    <source>
        <dbReference type="Proteomes" id="UP000307430"/>
    </source>
</evidence>
<dbReference type="InterPro" id="IPR039697">
    <property type="entry name" value="Alcohol_dehydrogenase_Fe"/>
</dbReference>
<accession>A0A5R9LK56</accession>
<evidence type="ECO:0000259" key="6">
    <source>
        <dbReference type="Pfam" id="PF25137"/>
    </source>
</evidence>
<dbReference type="Pfam" id="PF25137">
    <property type="entry name" value="ADH_Fe_C"/>
    <property type="match status" value="1"/>
</dbReference>
<dbReference type="PANTHER" id="PTHR11496:SF102">
    <property type="entry name" value="ALCOHOL DEHYDROGENASE 4"/>
    <property type="match status" value="1"/>
</dbReference>
<dbReference type="PROSITE" id="PS00060">
    <property type="entry name" value="ADH_IRON_2"/>
    <property type="match status" value="1"/>
</dbReference>
<proteinExistence type="inferred from homology"/>
<evidence type="ECO:0000256" key="3">
    <source>
        <dbReference type="ARBA" id="ARBA00023002"/>
    </source>
</evidence>
<dbReference type="Proteomes" id="UP000307430">
    <property type="component" value="Unassembled WGS sequence"/>
</dbReference>
<gene>
    <name evidence="7" type="ORF">FE839_09185</name>
</gene>
<dbReference type="CDD" id="cd08188">
    <property type="entry name" value="PDDH"/>
    <property type="match status" value="1"/>
</dbReference>
<protein>
    <submittedName>
        <fullName evidence="7">Iron-containing alcohol dehydrogenase</fullName>
    </submittedName>
</protein>
<evidence type="ECO:0000256" key="1">
    <source>
        <dbReference type="ARBA" id="ARBA00001962"/>
    </source>
</evidence>
<dbReference type="Gene3D" id="3.40.50.1970">
    <property type="match status" value="1"/>
</dbReference>
<keyword evidence="4" id="KW-0520">NAD</keyword>
<dbReference type="FunFam" id="1.20.1090.10:FF:000001">
    <property type="entry name" value="Aldehyde-alcohol dehydrogenase"/>
    <property type="match status" value="1"/>
</dbReference>
<dbReference type="InterPro" id="IPR018211">
    <property type="entry name" value="ADH_Fe_CS"/>
</dbReference>
<name>A0A5R9LK56_9ENTR</name>
<dbReference type="InterPro" id="IPR056798">
    <property type="entry name" value="ADH_Fe_C"/>
</dbReference>
<dbReference type="EMBL" id="VCHQ01000010">
    <property type="protein sequence ID" value="TLV19977.1"/>
    <property type="molecule type" value="Genomic_DNA"/>
</dbReference>
<evidence type="ECO:0000259" key="5">
    <source>
        <dbReference type="Pfam" id="PF00465"/>
    </source>
</evidence>
<comment type="cofactor">
    <cofactor evidence="1">
        <name>Fe cation</name>
        <dbReference type="ChEBI" id="CHEBI:24875"/>
    </cofactor>
</comment>
<keyword evidence="3" id="KW-0560">Oxidoreductase</keyword>
<dbReference type="AlphaFoldDB" id="A0A5R9LK56"/>
<dbReference type="GO" id="GO:0046872">
    <property type="term" value="F:metal ion binding"/>
    <property type="evidence" value="ECO:0007669"/>
    <property type="project" value="InterPro"/>
</dbReference>
<dbReference type="RefSeq" id="WP_138360534.1">
    <property type="nucleotide sequence ID" value="NZ_JBCIVH010000009.1"/>
</dbReference>
<dbReference type="Gene3D" id="1.20.1090.10">
    <property type="entry name" value="Dehydroquinate synthase-like - alpha domain"/>
    <property type="match status" value="1"/>
</dbReference>
<feature type="domain" description="Fe-containing alcohol dehydrogenase-like C-terminal" evidence="6">
    <location>
        <begin position="187"/>
        <end position="382"/>
    </location>
</feature>
<dbReference type="PROSITE" id="PS00913">
    <property type="entry name" value="ADH_IRON_1"/>
    <property type="match status" value="1"/>
</dbReference>
<dbReference type="Pfam" id="PF00465">
    <property type="entry name" value="Fe-ADH"/>
    <property type="match status" value="1"/>
</dbReference>
<dbReference type="GO" id="GO:0004022">
    <property type="term" value="F:alcohol dehydrogenase (NAD+) activity"/>
    <property type="evidence" value="ECO:0007669"/>
    <property type="project" value="TreeGrafter"/>
</dbReference>
<reference evidence="7 8" key="1">
    <citation type="submission" date="2019-05" db="EMBL/GenBank/DDBJ databases">
        <title>Genome sequence of Klebsiella sp strain TOUT106.</title>
        <authorList>
            <person name="Rahi P."/>
            <person name="Chaudhari D."/>
        </authorList>
    </citation>
    <scope>NUCLEOTIDE SEQUENCE [LARGE SCALE GENOMIC DNA]</scope>
    <source>
        <strain evidence="7 8">TOUT106</strain>
    </source>
</reference>
<dbReference type="InterPro" id="IPR001670">
    <property type="entry name" value="ADH_Fe/GldA"/>
</dbReference>